<evidence type="ECO:0000256" key="13">
    <source>
        <dbReference type="SAM" id="MobiDB-lite"/>
    </source>
</evidence>
<feature type="region of interest" description="Disordered" evidence="13">
    <location>
        <begin position="115"/>
        <end position="134"/>
    </location>
</feature>
<feature type="transmembrane region" description="Helical" evidence="14">
    <location>
        <begin position="1020"/>
        <end position="1044"/>
    </location>
</feature>
<feature type="region of interest" description="Disordered" evidence="13">
    <location>
        <begin position="1"/>
        <end position="36"/>
    </location>
</feature>
<accession>A0A9P7H7J2</accession>
<feature type="compositionally biased region" description="Basic and acidic residues" evidence="13">
    <location>
        <begin position="1243"/>
        <end position="1254"/>
    </location>
</feature>
<evidence type="ECO:0000256" key="10">
    <source>
        <dbReference type="ARBA" id="ARBA00023288"/>
    </source>
</evidence>
<dbReference type="GO" id="GO:0016020">
    <property type="term" value="C:membrane"/>
    <property type="evidence" value="ECO:0007669"/>
    <property type="project" value="UniProtKB-SubCell"/>
</dbReference>
<feature type="region of interest" description="Disordered" evidence="13">
    <location>
        <begin position="569"/>
        <end position="593"/>
    </location>
</feature>
<sequence length="1516" mass="170241">MDEDSSDENGYESLDDTLIENGHEERTDEPINTDSASRYTVPTRIVGAVEIPAVVENVDRAVKAFGRVPNLQHVMDAGRNSIPFYLTPENPFCKPIMSHNARSHDVVLKVTVPKRTGRKRKRGTNGPWEGDVEVTGAEDQTPVNEGVASYARLDDPKVLRRKLEDNVDDYHVEAVGIIRNTHRFRGLSDFYWDMTKSSFAQRYVDQVLPGDVDKMKEFKFLPGTDKGPNVDILPPPIFTHMSIPFNYQYSQNPYVRATEDGGTVNTTAVKQVGYFIGAEDPAPAGPQLEPDMTDPRMVEIMAELEAAFEERPVWTRRSLLNHLGGKLKNWNELKKYLNYAAYQFKGGPWRDGVVPYGIDPRTDPKYRTYQTLMFKLPKQKRAQHGQTWKSLRKIQMGPLKEFLEELSESHVFDGETFHTDGKVWQVCDITDPLLKELLENAAIRPEWDPSSGWYHGGLWAKVKAIMKTKLVAIQFDRHLTREDFSMTLQAGDQTPMRSNQATFHLPLPNLRLTDEELTTLRGRQPTKKNKHKGYSVRVRDPNAGAKRAAAEEAVAAVDLQEEEARLLEEMGSGNEDSDEDESGDDEDAGGQANSASQVFKMPSGTLFDGTFWCEPCNRTFKSWELLHNHKGKMSDAGKENHIHCKICSADFETKEAHAIHLQRDHPTAQNLHCPGCKKGPFFRVGGLMSHVQKECPSLSSKKIEELREQNMGFSQSLQLATNEPVKSDFKDYMPSANATSSTWGVQTEASPFSLEQKQFPQLGAPGSDAQLASKGNTKENENDWNKGKNLFPNTPAAQRPTQQQLQQATAPNARAAHDLLSEHSPDHPNFNVGRYYCTYTDKFNCPIGRCGKTFKAGKGLLAHLKSEYHSETKYRCPYCLNTFGSLASITQHVESNGSKCRIRETDTYRPYMNQLLAGMVDVADKGHDDGTVKFEMSKDFKPHQEKSKANPKTPGGNSFDNAQCIQASAMATARRWARKIERGCCTFATYFPLVFVYGLTSWAVWVVVSIGNVSRKSSWIGNGSSIVGVALFLMLNWCYTTAVFTPPGSTTNDMGYGLLPTQNTPQASSFTVKSNGEFRFCKKCQARKPDRAHHCSTCRRCVLKMDHHCPWLATCIGLRNHKAFLLFLIYTTLFCFWAFAVSGSWVWYEALDDQEYIETFLPVNFIMLSVISGIIGLVVGCFTGWHIHLARCGQTTIECLEKTRYLSPLRKTYNSAHDPENGVPEAARHFVDFHTNALPGVTRPEEGEERRMEPLPRSYPTDGSHPVQMSYAQREREQRQKRYEEYLDEQDSEKLPNVFDLGWKRNLTHLFGPTPVLWFFPVSNTTGDGWTWEASSRWLEARDRLRAEREQQRLREVNAGWGSPDDIPDIPERPTGAGRHFTPGPKLAGPKSMSKADRVLGRDPNLYADATQDVPMDRLSPRGRTVEDELADLDSDDEGFLDANNPEAAGAGKLSSNFTSNAQRRDDAEARALEVVTNGNWGRGGASGMLRKGSSQSSPSNLSRAGTPKFTDEGVD</sequence>
<dbReference type="PROSITE" id="PS00028">
    <property type="entry name" value="ZINC_FINGER_C2H2_1"/>
    <property type="match status" value="2"/>
</dbReference>
<dbReference type="Gene3D" id="3.30.160.60">
    <property type="entry name" value="Classic Zinc Finger"/>
    <property type="match status" value="2"/>
</dbReference>
<gene>
    <name evidence="16" type="ORF">KAF25_003081</name>
</gene>
<keyword evidence="17" id="KW-1185">Reference proteome</keyword>
<evidence type="ECO:0000256" key="6">
    <source>
        <dbReference type="ARBA" id="ARBA00023136"/>
    </source>
</evidence>
<feature type="transmembrane region" description="Helical" evidence="14">
    <location>
        <begin position="987"/>
        <end position="1008"/>
    </location>
</feature>
<dbReference type="PROSITE" id="PS50157">
    <property type="entry name" value="ZINC_FINGER_C2H2_2"/>
    <property type="match status" value="1"/>
</dbReference>
<dbReference type="PANTHER" id="PTHR13230">
    <property type="entry name" value="GENERAL TRANSCRIPTION FACTOR IIIC, POLYPEPTIDE 5"/>
    <property type="match status" value="1"/>
</dbReference>
<dbReference type="Pfam" id="PF01529">
    <property type="entry name" value="DHHC"/>
    <property type="match status" value="1"/>
</dbReference>
<evidence type="ECO:0000256" key="7">
    <source>
        <dbReference type="ARBA" id="ARBA00023139"/>
    </source>
</evidence>
<feature type="compositionally biased region" description="Basic and acidic residues" evidence="13">
    <location>
        <begin position="776"/>
        <end position="786"/>
    </location>
</feature>
<evidence type="ECO:0000256" key="8">
    <source>
        <dbReference type="ARBA" id="ARBA00023163"/>
    </source>
</evidence>
<evidence type="ECO:0000256" key="1">
    <source>
        <dbReference type="ARBA" id="ARBA00004123"/>
    </source>
</evidence>
<dbReference type="PROSITE" id="PS50216">
    <property type="entry name" value="DHHC"/>
    <property type="match status" value="1"/>
</dbReference>
<dbReference type="InterPro" id="IPR042536">
    <property type="entry name" value="TFIIIC_tauA_Sfc1"/>
</dbReference>
<feature type="compositionally biased region" description="Low complexity" evidence="13">
    <location>
        <begin position="792"/>
        <end position="812"/>
    </location>
</feature>
<keyword evidence="3 14" id="KW-0812">Transmembrane</keyword>
<evidence type="ECO:0000256" key="11">
    <source>
        <dbReference type="ARBA" id="ARBA00048048"/>
    </source>
</evidence>
<evidence type="ECO:0000256" key="3">
    <source>
        <dbReference type="ARBA" id="ARBA00022692"/>
    </source>
</evidence>
<evidence type="ECO:0000256" key="9">
    <source>
        <dbReference type="ARBA" id="ARBA00023242"/>
    </source>
</evidence>
<feature type="compositionally biased region" description="Acidic residues" evidence="13">
    <location>
        <begin position="575"/>
        <end position="588"/>
    </location>
</feature>
<evidence type="ECO:0000256" key="2">
    <source>
        <dbReference type="ARBA" id="ARBA00004141"/>
    </source>
</evidence>
<comment type="catalytic activity">
    <reaction evidence="11">
        <text>L-cysteinyl-[protein] + hexadecanoyl-CoA = S-hexadecanoyl-L-cysteinyl-[protein] + CoA</text>
        <dbReference type="Rhea" id="RHEA:36683"/>
        <dbReference type="Rhea" id="RHEA-COMP:10131"/>
        <dbReference type="Rhea" id="RHEA-COMP:11032"/>
        <dbReference type="ChEBI" id="CHEBI:29950"/>
        <dbReference type="ChEBI" id="CHEBI:57287"/>
        <dbReference type="ChEBI" id="CHEBI:57379"/>
        <dbReference type="ChEBI" id="CHEBI:74151"/>
        <dbReference type="EC" id="2.3.1.225"/>
    </reaction>
</comment>
<comment type="subcellular location">
    <subcellularLocation>
        <location evidence="2">Membrane</location>
        <topology evidence="2">Multi-pass membrane protein</topology>
    </subcellularLocation>
    <subcellularLocation>
        <location evidence="1">Nucleus</location>
    </subcellularLocation>
</comment>
<dbReference type="GO" id="GO:0000127">
    <property type="term" value="C:transcription factor TFIIIC complex"/>
    <property type="evidence" value="ECO:0007669"/>
    <property type="project" value="InterPro"/>
</dbReference>
<proteinExistence type="predicted"/>
<dbReference type="InterPro" id="IPR040454">
    <property type="entry name" value="TF_IIIC_Tfc1/Sfc1"/>
</dbReference>
<keyword evidence="9" id="KW-0539">Nucleus</keyword>
<keyword evidence="4 14" id="KW-1133">Transmembrane helix</keyword>
<evidence type="ECO:0000256" key="4">
    <source>
        <dbReference type="ARBA" id="ARBA00022989"/>
    </source>
</evidence>
<dbReference type="Pfam" id="PF17682">
    <property type="entry name" value="Tau95_N"/>
    <property type="match status" value="1"/>
</dbReference>
<dbReference type="Gene3D" id="3.30.200.160">
    <property type="entry name" value="TFIIIC, subcomplex tauA, subunit Sfc1, barrel domain"/>
    <property type="match status" value="1"/>
</dbReference>
<name>A0A9P7H7J2_9HYPO</name>
<dbReference type="GO" id="GO:0001003">
    <property type="term" value="F:RNA polymerase III type 2 promoter sequence-specific DNA binding"/>
    <property type="evidence" value="ECO:0007669"/>
    <property type="project" value="TreeGrafter"/>
</dbReference>
<feature type="region of interest" description="Disordered" evidence="13">
    <location>
        <begin position="759"/>
        <end position="812"/>
    </location>
</feature>
<evidence type="ECO:0000256" key="14">
    <source>
        <dbReference type="SAM" id="Phobius"/>
    </source>
</evidence>
<evidence type="ECO:0000256" key="5">
    <source>
        <dbReference type="ARBA" id="ARBA00023125"/>
    </source>
</evidence>
<feature type="domain" description="C2H2-type" evidence="15">
    <location>
        <begin position="843"/>
        <end position="874"/>
    </location>
</feature>
<keyword evidence="10" id="KW-0449">Lipoprotein</keyword>
<dbReference type="PANTHER" id="PTHR13230:SF5">
    <property type="entry name" value="GENERAL TRANSCRIPTION FACTOR 3C POLYPEPTIDE 5"/>
    <property type="match status" value="1"/>
</dbReference>
<protein>
    <recommendedName>
        <fullName evidence="15">C2H2-type domain-containing protein</fullName>
    </recommendedName>
</protein>
<keyword evidence="5" id="KW-0238">DNA-binding</keyword>
<dbReference type="GO" id="GO:0001002">
    <property type="term" value="F:RNA polymerase III type 1 promoter sequence-specific DNA binding"/>
    <property type="evidence" value="ECO:0007669"/>
    <property type="project" value="TreeGrafter"/>
</dbReference>
<keyword evidence="12" id="KW-0479">Metal-binding</keyword>
<dbReference type="GO" id="GO:0005634">
    <property type="term" value="C:nucleus"/>
    <property type="evidence" value="ECO:0007669"/>
    <property type="project" value="UniProtKB-SubCell"/>
</dbReference>
<keyword evidence="8" id="KW-0804">Transcription</keyword>
<keyword evidence="7" id="KW-0564">Palmitate</keyword>
<evidence type="ECO:0000259" key="15">
    <source>
        <dbReference type="PROSITE" id="PS50157"/>
    </source>
</evidence>
<comment type="caution">
    <text evidence="16">The sequence shown here is derived from an EMBL/GenBank/DDBJ whole genome shotgun (WGS) entry which is preliminary data.</text>
</comment>
<dbReference type="InterPro" id="IPR013087">
    <property type="entry name" value="Znf_C2H2_type"/>
</dbReference>
<dbReference type="Pfam" id="PF09734">
    <property type="entry name" value="Tau95"/>
    <property type="match status" value="1"/>
</dbReference>
<dbReference type="Proteomes" id="UP000782241">
    <property type="component" value="Unassembled WGS sequence"/>
</dbReference>
<keyword evidence="6 14" id="KW-0472">Membrane</keyword>
<dbReference type="GO" id="GO:0008270">
    <property type="term" value="F:zinc ion binding"/>
    <property type="evidence" value="ECO:0007669"/>
    <property type="project" value="UniProtKB-KW"/>
</dbReference>
<evidence type="ECO:0000256" key="12">
    <source>
        <dbReference type="PROSITE-ProRule" id="PRU00042"/>
    </source>
</evidence>
<feature type="region of interest" description="Disordered" evidence="13">
    <location>
        <begin position="1241"/>
        <end position="1271"/>
    </location>
</feature>
<reference evidence="16" key="1">
    <citation type="submission" date="2021-04" db="EMBL/GenBank/DDBJ databases">
        <title>Draft genome of Fusarium avenaceum strain F156N33, isolated from an atmospheric sample in Virginia.</title>
        <authorList>
            <person name="Yang S."/>
            <person name="Vinatzer B.A."/>
            <person name="Coleman J."/>
        </authorList>
    </citation>
    <scope>NUCLEOTIDE SEQUENCE</scope>
    <source>
        <strain evidence="16">F156N33</strain>
    </source>
</reference>
<organism evidence="16 17">
    <name type="scientific">Fusarium avenaceum</name>
    <dbReference type="NCBI Taxonomy" id="40199"/>
    <lineage>
        <taxon>Eukaryota</taxon>
        <taxon>Fungi</taxon>
        <taxon>Dikarya</taxon>
        <taxon>Ascomycota</taxon>
        <taxon>Pezizomycotina</taxon>
        <taxon>Sordariomycetes</taxon>
        <taxon>Hypocreomycetidae</taxon>
        <taxon>Hypocreales</taxon>
        <taxon>Nectriaceae</taxon>
        <taxon>Fusarium</taxon>
        <taxon>Fusarium tricinctum species complex</taxon>
    </lineage>
</organism>
<dbReference type="InterPro" id="IPR001594">
    <property type="entry name" value="Palmitoyltrfase_DHHC"/>
</dbReference>
<dbReference type="SMART" id="SM00355">
    <property type="entry name" value="ZnF_C2H2"/>
    <property type="match status" value="3"/>
</dbReference>
<feature type="compositionally biased region" description="Polar residues" evidence="13">
    <location>
        <begin position="1493"/>
        <end position="1504"/>
    </location>
</feature>
<dbReference type="GO" id="GO:0019706">
    <property type="term" value="F:protein-cysteine S-palmitoyltransferase activity"/>
    <property type="evidence" value="ECO:0007669"/>
    <property type="project" value="UniProtKB-EC"/>
</dbReference>
<feature type="compositionally biased region" description="Basic and acidic residues" evidence="13">
    <location>
        <begin position="1463"/>
        <end position="1472"/>
    </location>
</feature>
<dbReference type="GO" id="GO:0006384">
    <property type="term" value="P:transcription initiation at RNA polymerase III promoter"/>
    <property type="evidence" value="ECO:0007669"/>
    <property type="project" value="InterPro"/>
</dbReference>
<feature type="compositionally biased region" description="Acidic residues" evidence="13">
    <location>
        <begin position="1"/>
        <end position="18"/>
    </location>
</feature>
<dbReference type="EMBL" id="JAGPUO010000009">
    <property type="protein sequence ID" value="KAG5660475.1"/>
    <property type="molecule type" value="Genomic_DNA"/>
</dbReference>
<evidence type="ECO:0000313" key="16">
    <source>
        <dbReference type="EMBL" id="KAG5660475.1"/>
    </source>
</evidence>
<dbReference type="InterPro" id="IPR041499">
    <property type="entry name" value="Tfc1/Sfc1_N"/>
</dbReference>
<keyword evidence="12" id="KW-0862">Zinc</keyword>
<keyword evidence="12" id="KW-0863">Zinc-finger</keyword>
<feature type="transmembrane region" description="Helical" evidence="14">
    <location>
        <begin position="1127"/>
        <end position="1148"/>
    </location>
</feature>
<dbReference type="InterPro" id="IPR019136">
    <property type="entry name" value="TF_IIIC_su-5_HTH"/>
</dbReference>
<evidence type="ECO:0000313" key="17">
    <source>
        <dbReference type="Proteomes" id="UP000782241"/>
    </source>
</evidence>
<feature type="transmembrane region" description="Helical" evidence="14">
    <location>
        <begin position="1160"/>
        <end position="1185"/>
    </location>
</feature>
<feature type="region of interest" description="Disordered" evidence="13">
    <location>
        <begin position="1432"/>
        <end position="1516"/>
    </location>
</feature>